<comment type="caution">
    <text evidence="5">The sequence shown here is derived from an EMBL/GenBank/DDBJ whole genome shotgun (WGS) entry which is preliminary data.</text>
</comment>
<dbReference type="GO" id="GO:0016787">
    <property type="term" value="F:hydrolase activity"/>
    <property type="evidence" value="ECO:0007669"/>
    <property type="project" value="UniProtKB-KW"/>
</dbReference>
<dbReference type="PANTHER" id="PTHR12302:SF3">
    <property type="entry name" value="SERINE_THREONINE-PROTEIN KINASE 31"/>
    <property type="match status" value="1"/>
</dbReference>
<dbReference type="PANTHER" id="PTHR12302">
    <property type="entry name" value="EBNA2 BINDING PROTEIN P100"/>
    <property type="match status" value="1"/>
</dbReference>
<dbReference type="PROSITE" id="PS50830">
    <property type="entry name" value="TNASE_3"/>
    <property type="match status" value="1"/>
</dbReference>
<protein>
    <submittedName>
        <fullName evidence="5">Thermonuclease family protein</fullName>
    </submittedName>
</protein>
<gene>
    <name evidence="5" type="ORF">D3874_13225</name>
</gene>
<feature type="domain" description="TNase-like" evidence="4">
    <location>
        <begin position="40"/>
        <end position="170"/>
    </location>
</feature>
<dbReference type="SMART" id="SM00318">
    <property type="entry name" value="SNc"/>
    <property type="match status" value="1"/>
</dbReference>
<keyword evidence="3" id="KW-0378">Hydrolase</keyword>
<evidence type="ECO:0000313" key="5">
    <source>
        <dbReference type="EMBL" id="RJF87867.1"/>
    </source>
</evidence>
<evidence type="ECO:0000256" key="2">
    <source>
        <dbReference type="ARBA" id="ARBA00022759"/>
    </source>
</evidence>
<dbReference type="Gene3D" id="2.40.50.90">
    <property type="match status" value="1"/>
</dbReference>
<evidence type="ECO:0000259" key="4">
    <source>
        <dbReference type="PROSITE" id="PS50830"/>
    </source>
</evidence>
<keyword evidence="2" id="KW-0255">Endonuclease</keyword>
<name>A0A418WCV1_9PROT</name>
<evidence type="ECO:0000256" key="1">
    <source>
        <dbReference type="ARBA" id="ARBA00022722"/>
    </source>
</evidence>
<keyword evidence="1" id="KW-0540">Nuclease</keyword>
<accession>A0A418WCV1</accession>
<dbReference type="AlphaFoldDB" id="A0A418WCV1"/>
<evidence type="ECO:0000313" key="6">
    <source>
        <dbReference type="Proteomes" id="UP000284605"/>
    </source>
</evidence>
<reference evidence="5 6" key="1">
    <citation type="submission" date="2018-09" db="EMBL/GenBank/DDBJ databases">
        <authorList>
            <person name="Zhu H."/>
        </authorList>
    </citation>
    <scope>NUCLEOTIDE SEQUENCE [LARGE SCALE GENOMIC DNA]</scope>
    <source>
        <strain evidence="5 6">K1W22B-8</strain>
    </source>
</reference>
<dbReference type="Proteomes" id="UP000284605">
    <property type="component" value="Unassembled WGS sequence"/>
</dbReference>
<dbReference type="RefSeq" id="WP_119778501.1">
    <property type="nucleotide sequence ID" value="NZ_QYUK01000011.1"/>
</dbReference>
<evidence type="ECO:0000256" key="3">
    <source>
        <dbReference type="ARBA" id="ARBA00022801"/>
    </source>
</evidence>
<dbReference type="SUPFAM" id="SSF50199">
    <property type="entry name" value="Staphylococcal nuclease"/>
    <property type="match status" value="1"/>
</dbReference>
<dbReference type="OrthoDB" id="7618306at2"/>
<dbReference type="InterPro" id="IPR035437">
    <property type="entry name" value="SNase_OB-fold_sf"/>
</dbReference>
<dbReference type="InterPro" id="IPR016071">
    <property type="entry name" value="Staphylococal_nuclease_OB-fold"/>
</dbReference>
<sequence>MAGHGFPLHRRGLLGLGVLALLRPATGWAEPALPAQDLKMIGKAKVVEVVDGDTVRLDNREQVRLVGTQAPKLPLDRPNFKKWPFADESKARLEALCLGRSVTLHAGGAERDRHGRVLAHLACDGVWLQGAMIEGGFARVYTFKDNRALADRMLPLEASARTDKRGLWADATYRVRRADDPTLIEAVDGIPGYLIVQGKVRKVGSAGGRWFLNFGADRTSDFTATVAPDDAEAFAGVDLAGYADRVLQVRGWLEARNGPSMDLTHPEQIEIVARD</sequence>
<keyword evidence="6" id="KW-1185">Reference proteome</keyword>
<organism evidence="5 6">
    <name type="scientific">Oleomonas cavernae</name>
    <dbReference type="NCBI Taxonomy" id="2320859"/>
    <lineage>
        <taxon>Bacteria</taxon>
        <taxon>Pseudomonadati</taxon>
        <taxon>Pseudomonadota</taxon>
        <taxon>Alphaproteobacteria</taxon>
        <taxon>Acetobacterales</taxon>
        <taxon>Acetobacteraceae</taxon>
        <taxon>Oleomonas</taxon>
    </lineage>
</organism>
<dbReference type="GO" id="GO:0004519">
    <property type="term" value="F:endonuclease activity"/>
    <property type="evidence" value="ECO:0007669"/>
    <property type="project" value="UniProtKB-KW"/>
</dbReference>
<dbReference type="Pfam" id="PF00565">
    <property type="entry name" value="SNase"/>
    <property type="match status" value="1"/>
</dbReference>
<proteinExistence type="predicted"/>
<dbReference type="EMBL" id="QYUK01000011">
    <property type="protein sequence ID" value="RJF87867.1"/>
    <property type="molecule type" value="Genomic_DNA"/>
</dbReference>